<dbReference type="Gene3D" id="2.30.30.490">
    <property type="match status" value="1"/>
</dbReference>
<sequence>MEEMGKVFVGWEEEVVSNDKGRRVVHYYLQDAAGGMDLAVVGREKSVRHMSYAVPGRFLRSLLALRPDHHLLAAAFSSSGCSPSSSTGLSLKWRTRREVVDWLSSLVSDSISYGFSPMVDRSSDDEDGEPTYIPTSKGLSSGKMGHHSKEFSWLGSAWICRKRRKHYPSFCWNGITISVHDFVHVMTEENKTLVAYVEDLYEDLRANNMVVVRWFHRADEVGIPLPSDVNDREIFFSLCLQDFSVDCIDGLAAVLSAQHFEKFQNEGRHGNWEPYLCRRQIDNDDVKPFDITQVQGYWSQELLRSMFSSSLKLRLKISCGGSSLEGDRNHHVPQSGLKKKHGLSSGDIDFAGMVARDMNKEKKLGASGKEERHITGTISSPGFLRKELFEQNLQQQLSPGCHVEVLSQDSGIRGCWFQCVILKRHRDKVKVCYRDVQDADENGNLEEWVLLSRVAAPDRLGIRMCGRPMIRPNPSERGSLSCSFDVGAVVDARWHDGWWEGIVICKESEGQIHVYFPGENQVSVFTLGDLRPSQEWIGNKWNHIKDRKDIVSSLLSVMERENKDSFSDEGIPIQSPDTNRLPGTEHLTESPAPERTVACKLMPPHRDSLVPTSGDVLDLAKECYLDGLKWCSSKKRKRRRELACDGPDHSKRRCEVHGCSSGEEEEQCHACRVFMLPKSLKVDHENCKIGDFRSSVISMHPMLFLSRGCKDELKPLEPTQLQEGCKEHRSSRLFLRLLEAVLKTGNWMNAGTTRCGARAFKLNVLLKLADVKGTDGKTTLLHFVVQEMIRSEGASAMEMETQESKPDRNKPRTAAERGEVLDLVSGLSTELYNVKITASRRGCIGERSLKYLPWNGSAETFRRNKSIQ</sequence>
<dbReference type="SMART" id="SM00743">
    <property type="entry name" value="Agenet"/>
    <property type="match status" value="2"/>
</dbReference>
<dbReference type="CDD" id="cd20405">
    <property type="entry name" value="Tudor_Agenet_AtDUF_rpt1_3"/>
    <property type="match status" value="1"/>
</dbReference>
<dbReference type="Proteomes" id="UP000797356">
    <property type="component" value="Chromosome 8"/>
</dbReference>
<dbReference type="GO" id="GO:0045010">
    <property type="term" value="P:actin nucleation"/>
    <property type="evidence" value="ECO:0007669"/>
    <property type="project" value="InterPro"/>
</dbReference>
<dbReference type="GO" id="GO:0003682">
    <property type="term" value="F:chromatin binding"/>
    <property type="evidence" value="ECO:0007669"/>
    <property type="project" value="InterPro"/>
</dbReference>
<dbReference type="GO" id="GO:0016020">
    <property type="term" value="C:membrane"/>
    <property type="evidence" value="ECO:0007669"/>
    <property type="project" value="UniProtKB-SubCell"/>
</dbReference>
<feature type="compositionally biased region" description="Basic and acidic residues" evidence="4">
    <location>
        <begin position="802"/>
        <end position="816"/>
    </location>
</feature>
<comment type="similarity">
    <text evidence="3">Belongs to the formin-like family. Class-I subfamily.</text>
</comment>
<dbReference type="InterPro" id="IPR014002">
    <property type="entry name" value="Agenet_dom_plant"/>
</dbReference>
<evidence type="ECO:0000313" key="6">
    <source>
        <dbReference type="EMBL" id="KAG1358737.1"/>
    </source>
</evidence>
<evidence type="ECO:0000256" key="2">
    <source>
        <dbReference type="ARBA" id="ARBA00022729"/>
    </source>
</evidence>
<evidence type="ECO:0000259" key="5">
    <source>
        <dbReference type="PROSITE" id="PS51038"/>
    </source>
</evidence>
<dbReference type="SUPFAM" id="SSF101447">
    <property type="entry name" value="Formin homology 2 domain (FH2 domain)"/>
    <property type="match status" value="1"/>
</dbReference>
<name>A0A8K0N6B9_COCNU</name>
<dbReference type="Pfam" id="PF01426">
    <property type="entry name" value="BAH"/>
    <property type="match status" value="1"/>
</dbReference>
<keyword evidence="2" id="KW-0732">Signal</keyword>
<evidence type="ECO:0000256" key="4">
    <source>
        <dbReference type="SAM" id="MobiDB-lite"/>
    </source>
</evidence>
<reference evidence="6" key="2">
    <citation type="submission" date="2019-07" db="EMBL/GenBank/DDBJ databases">
        <authorList>
            <person name="Yang Y."/>
            <person name="Bocs S."/>
            <person name="Baudouin L."/>
        </authorList>
    </citation>
    <scope>NUCLEOTIDE SEQUENCE</scope>
    <source>
        <tissue evidence="6">Spear leaf of Hainan Tall coconut</tissue>
    </source>
</reference>
<dbReference type="GO" id="GO:0051015">
    <property type="term" value="F:actin filament binding"/>
    <property type="evidence" value="ECO:0007669"/>
    <property type="project" value="InterPro"/>
</dbReference>
<dbReference type="PANTHER" id="PTHR23213:SF177">
    <property type="entry name" value="FORMIN-LIKE PROTEIN 11"/>
    <property type="match status" value="1"/>
</dbReference>
<feature type="region of interest" description="Disordered" evidence="4">
    <location>
        <begin position="565"/>
        <end position="589"/>
    </location>
</feature>
<gene>
    <name evidence="6" type="ORF">COCNU_08G001830</name>
</gene>
<comment type="caution">
    <text evidence="6">The sequence shown here is derived from an EMBL/GenBank/DDBJ whole genome shotgun (WGS) entry which is preliminary data.</text>
</comment>
<dbReference type="InterPro" id="IPR027643">
    <property type="entry name" value="Formin-like_plant"/>
</dbReference>
<reference evidence="6" key="1">
    <citation type="journal article" date="2017" name="Gigascience">
        <title>The genome draft of coconut (Cocos nucifera).</title>
        <authorList>
            <person name="Xiao Y."/>
            <person name="Xu P."/>
            <person name="Fan H."/>
            <person name="Baudouin L."/>
            <person name="Xia W."/>
            <person name="Bocs S."/>
            <person name="Xu J."/>
            <person name="Li Q."/>
            <person name="Guo A."/>
            <person name="Zhou L."/>
            <person name="Li J."/>
            <person name="Wu Y."/>
            <person name="Ma Z."/>
            <person name="Armero A."/>
            <person name="Issali A.E."/>
            <person name="Liu N."/>
            <person name="Peng M."/>
            <person name="Yang Y."/>
        </authorList>
    </citation>
    <scope>NUCLEOTIDE SEQUENCE</scope>
    <source>
        <tissue evidence="6">Spear leaf of Hainan Tall coconut</tissue>
    </source>
</reference>
<dbReference type="InterPro" id="IPR015425">
    <property type="entry name" value="FH2_Formin"/>
</dbReference>
<dbReference type="Pfam" id="PF05641">
    <property type="entry name" value="Agenet"/>
    <property type="match status" value="1"/>
</dbReference>
<dbReference type="SMART" id="SM00439">
    <property type="entry name" value="BAH"/>
    <property type="match status" value="1"/>
</dbReference>
<accession>A0A8K0N6B9</accession>
<evidence type="ECO:0000256" key="1">
    <source>
        <dbReference type="ARBA" id="ARBA00004167"/>
    </source>
</evidence>
<feature type="region of interest" description="Disordered" evidence="4">
    <location>
        <begin position="120"/>
        <end position="141"/>
    </location>
</feature>
<dbReference type="Gene3D" id="1.20.58.2220">
    <property type="entry name" value="Formin, FH2 domain"/>
    <property type="match status" value="1"/>
</dbReference>
<organism evidence="6 7">
    <name type="scientific">Cocos nucifera</name>
    <name type="common">Coconut palm</name>
    <dbReference type="NCBI Taxonomy" id="13894"/>
    <lineage>
        <taxon>Eukaryota</taxon>
        <taxon>Viridiplantae</taxon>
        <taxon>Streptophyta</taxon>
        <taxon>Embryophyta</taxon>
        <taxon>Tracheophyta</taxon>
        <taxon>Spermatophyta</taxon>
        <taxon>Magnoliopsida</taxon>
        <taxon>Liliopsida</taxon>
        <taxon>Arecaceae</taxon>
        <taxon>Arecoideae</taxon>
        <taxon>Cocoseae</taxon>
        <taxon>Attaleinae</taxon>
        <taxon>Cocos</taxon>
    </lineage>
</organism>
<dbReference type="InterPro" id="IPR042201">
    <property type="entry name" value="FH2_Formin_sf"/>
</dbReference>
<dbReference type="OrthoDB" id="1883212at2759"/>
<feature type="region of interest" description="Disordered" evidence="4">
    <location>
        <begin position="796"/>
        <end position="816"/>
    </location>
</feature>
<comment type="subcellular location">
    <subcellularLocation>
        <location evidence="1">Membrane</location>
        <topology evidence="1">Single-pass membrane protein</topology>
    </subcellularLocation>
</comment>
<dbReference type="Pfam" id="PF02181">
    <property type="entry name" value="FH2"/>
    <property type="match status" value="1"/>
</dbReference>
<dbReference type="PROSITE" id="PS51038">
    <property type="entry name" value="BAH"/>
    <property type="match status" value="1"/>
</dbReference>
<dbReference type="PANTHER" id="PTHR23213">
    <property type="entry name" value="FORMIN-RELATED"/>
    <property type="match status" value="1"/>
</dbReference>
<feature type="domain" description="BAH" evidence="5">
    <location>
        <begin position="175"/>
        <end position="292"/>
    </location>
</feature>
<evidence type="ECO:0000256" key="3">
    <source>
        <dbReference type="ARBA" id="ARBA00025793"/>
    </source>
</evidence>
<dbReference type="InterPro" id="IPR008395">
    <property type="entry name" value="Agenet-like_dom"/>
</dbReference>
<dbReference type="SUPFAM" id="SSF82061">
    <property type="entry name" value="BAH domain"/>
    <property type="match status" value="1"/>
</dbReference>
<dbReference type="AlphaFoldDB" id="A0A8K0N6B9"/>
<proteinExistence type="inferred from homology"/>
<dbReference type="InterPro" id="IPR001025">
    <property type="entry name" value="BAH_dom"/>
</dbReference>
<dbReference type="EMBL" id="CM017879">
    <property type="protein sequence ID" value="KAG1358737.1"/>
    <property type="molecule type" value="Genomic_DNA"/>
</dbReference>
<evidence type="ECO:0000313" key="7">
    <source>
        <dbReference type="Proteomes" id="UP000797356"/>
    </source>
</evidence>
<keyword evidence="7" id="KW-1185">Reference proteome</keyword>
<protein>
    <recommendedName>
        <fullName evidence="5">BAH domain-containing protein</fullName>
    </recommendedName>
</protein>
<dbReference type="InterPro" id="IPR043151">
    <property type="entry name" value="BAH_sf"/>
</dbReference>